<proteinExistence type="predicted"/>
<accession>A0ABV5V6W3</accession>
<keyword evidence="2" id="KW-1185">Reference proteome</keyword>
<organism evidence="1 2">
    <name type="scientific">Ornithinimicrobium kibberense</name>
    <dbReference type="NCBI Taxonomy" id="282060"/>
    <lineage>
        <taxon>Bacteria</taxon>
        <taxon>Bacillati</taxon>
        <taxon>Actinomycetota</taxon>
        <taxon>Actinomycetes</taxon>
        <taxon>Micrococcales</taxon>
        <taxon>Ornithinimicrobiaceae</taxon>
        <taxon>Ornithinimicrobium</taxon>
    </lineage>
</organism>
<reference evidence="1 2" key="1">
    <citation type="submission" date="2024-09" db="EMBL/GenBank/DDBJ databases">
        <authorList>
            <person name="Sun Q."/>
            <person name="Mori K."/>
        </authorList>
    </citation>
    <scope>NUCLEOTIDE SEQUENCE [LARGE SCALE GENOMIC DNA]</scope>
    <source>
        <strain evidence="1 2">JCM 12763</strain>
    </source>
</reference>
<feature type="non-terminal residue" evidence="1">
    <location>
        <position position="157"/>
    </location>
</feature>
<evidence type="ECO:0000313" key="1">
    <source>
        <dbReference type="EMBL" id="MFB9733510.1"/>
    </source>
</evidence>
<feature type="non-terminal residue" evidence="1">
    <location>
        <position position="1"/>
    </location>
</feature>
<evidence type="ECO:0000313" key="2">
    <source>
        <dbReference type="Proteomes" id="UP001589613"/>
    </source>
</evidence>
<protein>
    <submittedName>
        <fullName evidence="1">Uncharacterized protein</fullName>
    </submittedName>
</protein>
<comment type="caution">
    <text evidence="1">The sequence shown here is derived from an EMBL/GenBank/DDBJ whole genome shotgun (WGS) entry which is preliminary data.</text>
</comment>
<gene>
    <name evidence="1" type="ORF">ACFFN0_15785</name>
</gene>
<dbReference type="Proteomes" id="UP001589613">
    <property type="component" value="Unassembled WGS sequence"/>
</dbReference>
<sequence length="157" mass="15754">LASQELVAGLGLATVGLDRAGVGSDGVVGVFDPALVEGLEAAGRVRARVDALVVTLALEADRRGLPEAVGMGLVDWVRVRCPWLSTGEAAQLRAVVAAAGQHWGAPVVQAVVDGRTGLARAGRVAGTLSRVTPGLDPDQAEAYAGIAVEAACDPGIG</sequence>
<name>A0ABV5V6W3_9MICO</name>
<dbReference type="EMBL" id="JBHMAX010000041">
    <property type="protein sequence ID" value="MFB9733510.1"/>
    <property type="molecule type" value="Genomic_DNA"/>
</dbReference>